<dbReference type="PRINTS" id="PR00035">
    <property type="entry name" value="HTHGNTR"/>
</dbReference>
<evidence type="ECO:0000259" key="6">
    <source>
        <dbReference type="PROSITE" id="PS50949"/>
    </source>
</evidence>
<evidence type="ECO:0000256" key="1">
    <source>
        <dbReference type="ARBA" id="ARBA00005384"/>
    </source>
</evidence>
<dbReference type="EMBL" id="WLZY01000001">
    <property type="protein sequence ID" value="NDL55500.1"/>
    <property type="molecule type" value="Genomic_DNA"/>
</dbReference>
<dbReference type="GO" id="GO:0003677">
    <property type="term" value="F:DNA binding"/>
    <property type="evidence" value="ECO:0007669"/>
    <property type="project" value="UniProtKB-KW"/>
</dbReference>
<dbReference type="InterPro" id="IPR015421">
    <property type="entry name" value="PyrdxlP-dep_Trfase_major"/>
</dbReference>
<dbReference type="SMART" id="SM00345">
    <property type="entry name" value="HTH_GNTR"/>
    <property type="match status" value="1"/>
</dbReference>
<keyword evidence="2" id="KW-0663">Pyridoxal phosphate</keyword>
<keyword evidence="4" id="KW-0238">DNA-binding</keyword>
<dbReference type="CDD" id="cd07377">
    <property type="entry name" value="WHTH_GntR"/>
    <property type="match status" value="1"/>
</dbReference>
<dbReference type="SUPFAM" id="SSF46785">
    <property type="entry name" value="Winged helix' DNA-binding domain"/>
    <property type="match status" value="1"/>
</dbReference>
<keyword evidence="5" id="KW-0804">Transcription</keyword>
<dbReference type="InterPro" id="IPR015424">
    <property type="entry name" value="PyrdxlP-dep_Trfase"/>
</dbReference>
<dbReference type="Proteomes" id="UP000460435">
    <property type="component" value="Unassembled WGS sequence"/>
</dbReference>
<keyword evidence="7" id="KW-0032">Aminotransferase</keyword>
<dbReference type="GO" id="GO:0030170">
    <property type="term" value="F:pyridoxal phosphate binding"/>
    <property type="evidence" value="ECO:0007669"/>
    <property type="project" value="InterPro"/>
</dbReference>
<keyword evidence="8" id="KW-1185">Reference proteome</keyword>
<dbReference type="Pfam" id="PF00392">
    <property type="entry name" value="GntR"/>
    <property type="match status" value="1"/>
</dbReference>
<dbReference type="InterPro" id="IPR000524">
    <property type="entry name" value="Tscrpt_reg_HTH_GntR"/>
</dbReference>
<dbReference type="PROSITE" id="PS50949">
    <property type="entry name" value="HTH_GNTR"/>
    <property type="match status" value="1"/>
</dbReference>
<dbReference type="InterPro" id="IPR004839">
    <property type="entry name" value="Aminotransferase_I/II_large"/>
</dbReference>
<proteinExistence type="inferred from homology"/>
<keyword evidence="7" id="KW-0808">Transferase</keyword>
<evidence type="ECO:0000313" key="7">
    <source>
        <dbReference type="EMBL" id="NDL55500.1"/>
    </source>
</evidence>
<protein>
    <submittedName>
        <fullName evidence="7">Aminotransferase class I/II-fold pyridoxal phosphate-dependent enzyme</fullName>
    </submittedName>
</protein>
<dbReference type="GO" id="GO:0003700">
    <property type="term" value="F:DNA-binding transcription factor activity"/>
    <property type="evidence" value="ECO:0007669"/>
    <property type="project" value="InterPro"/>
</dbReference>
<accession>A0A7K3LX13</accession>
<comment type="similarity">
    <text evidence="1">In the C-terminal section; belongs to the class-I pyridoxal-phosphate-dependent aminotransferase family.</text>
</comment>
<dbReference type="Pfam" id="PF00155">
    <property type="entry name" value="Aminotran_1_2"/>
    <property type="match status" value="1"/>
</dbReference>
<reference evidence="7 8" key="1">
    <citation type="submission" date="2019-11" db="EMBL/GenBank/DDBJ databases">
        <authorList>
            <person name="Li X.-J."/>
            <person name="Feng X.-M."/>
        </authorList>
    </citation>
    <scope>NUCLEOTIDE SEQUENCE [LARGE SCALE GENOMIC DNA]</scope>
    <source>
        <strain evidence="7 8">XMNu-373</strain>
    </source>
</reference>
<dbReference type="InterPro" id="IPR036388">
    <property type="entry name" value="WH-like_DNA-bd_sf"/>
</dbReference>
<feature type="domain" description="HTH gntR-type" evidence="6">
    <location>
        <begin position="14"/>
        <end position="82"/>
    </location>
</feature>
<dbReference type="RefSeq" id="WP_162449228.1">
    <property type="nucleotide sequence ID" value="NZ_WLZY01000001.1"/>
</dbReference>
<keyword evidence="3" id="KW-0805">Transcription regulation</keyword>
<dbReference type="AlphaFoldDB" id="A0A7K3LX13"/>
<dbReference type="SUPFAM" id="SSF53383">
    <property type="entry name" value="PLP-dependent transferases"/>
    <property type="match status" value="1"/>
</dbReference>
<sequence>MKELPITLDRGASLPLASQVADGIRSICARGFIRVGDRLPSTRALASSLGVSRTVTESAFEQLHAEGWITGRRGSGTYVAAVPPDVAATRDGIRARHTPGDLRAPWPGGPRTAPGAMREPGWEVSSELDLRPGSPWAAGMRPDVWRRAWRSAADLEPDRRPLREGFQGYRAAVEEHLLRHRGLAVESSAVLATAGTTAAVTELSHAVLGRGSKVAVEEPGYPRAVGAFRAAGVEVLPVPVDSKGVVVNAIPARVAAVYCTPAHQFPLGGRLPATRRSALVEWARRSGSLIIEDDYDGELRYDVAPLPLLAAIGPDVVIHLGTASKVISPTLGAGWMVARREVSAAVAAYREETGTGPSPAGQRVLTAMAELGDLGRHLRRVRRELAARRALVVSTLEVAGARVIGDRAGAHVVLLVENADAELDLVVRAADAGVQLDGLRRCFAGPSNRFGVTLGYSAPARRRDLENAIHRVVGCLVRTE</sequence>
<name>A0A7K3LX13_9ACTN</name>
<dbReference type="GO" id="GO:0008483">
    <property type="term" value="F:transaminase activity"/>
    <property type="evidence" value="ECO:0007669"/>
    <property type="project" value="UniProtKB-KW"/>
</dbReference>
<dbReference type="PANTHER" id="PTHR46577:SF1">
    <property type="entry name" value="HTH-TYPE TRANSCRIPTIONAL REGULATORY PROTEIN GABR"/>
    <property type="match status" value="1"/>
</dbReference>
<evidence type="ECO:0000256" key="4">
    <source>
        <dbReference type="ARBA" id="ARBA00023125"/>
    </source>
</evidence>
<dbReference type="Gene3D" id="3.40.640.10">
    <property type="entry name" value="Type I PLP-dependent aspartate aminotransferase-like (Major domain)"/>
    <property type="match status" value="1"/>
</dbReference>
<evidence type="ECO:0000313" key="8">
    <source>
        <dbReference type="Proteomes" id="UP000460435"/>
    </source>
</evidence>
<organism evidence="7 8">
    <name type="scientific">Phytoactinopolyspora mesophila</name>
    <dbReference type="NCBI Taxonomy" id="2650750"/>
    <lineage>
        <taxon>Bacteria</taxon>
        <taxon>Bacillati</taxon>
        <taxon>Actinomycetota</taxon>
        <taxon>Actinomycetes</taxon>
        <taxon>Jiangellales</taxon>
        <taxon>Jiangellaceae</taxon>
        <taxon>Phytoactinopolyspora</taxon>
    </lineage>
</organism>
<dbReference type="InterPro" id="IPR051446">
    <property type="entry name" value="HTH_trans_reg/aminotransferase"/>
</dbReference>
<comment type="caution">
    <text evidence="7">The sequence shown here is derived from an EMBL/GenBank/DDBJ whole genome shotgun (WGS) entry which is preliminary data.</text>
</comment>
<dbReference type="PANTHER" id="PTHR46577">
    <property type="entry name" value="HTH-TYPE TRANSCRIPTIONAL REGULATORY PROTEIN GABR"/>
    <property type="match status" value="1"/>
</dbReference>
<dbReference type="CDD" id="cd00609">
    <property type="entry name" value="AAT_like"/>
    <property type="match status" value="1"/>
</dbReference>
<gene>
    <name evidence="7" type="ORF">F7O44_00280</name>
</gene>
<dbReference type="Gene3D" id="1.10.10.10">
    <property type="entry name" value="Winged helix-like DNA-binding domain superfamily/Winged helix DNA-binding domain"/>
    <property type="match status" value="1"/>
</dbReference>
<evidence type="ECO:0000256" key="2">
    <source>
        <dbReference type="ARBA" id="ARBA00022898"/>
    </source>
</evidence>
<evidence type="ECO:0000256" key="5">
    <source>
        <dbReference type="ARBA" id="ARBA00023163"/>
    </source>
</evidence>
<evidence type="ECO:0000256" key="3">
    <source>
        <dbReference type="ARBA" id="ARBA00023015"/>
    </source>
</evidence>
<dbReference type="InterPro" id="IPR036390">
    <property type="entry name" value="WH_DNA-bd_sf"/>
</dbReference>